<sequence>MSQGLPLAAPADHARVAPVVSSRALLVLLAFANFAVGLTAFLVIGIVSPVAQAFALSKAEAGLLMTTYAVSYALTSPLLVAATGKHDRAHVLVAGVALLSTGATLAGLAPSYGLVLVGRVVMALGGGLVTPVAAAVAVATVEPAQRSRALALVFGGMTLAPALGVPLGAFIGYALGWRVAFGLVALLSLGGALVLGRFVPRGLNVPRTSVSTLRAVLATPRFLWAIAFTAFSVGSAFVMITYLAPFLEARHGLGRNGVTLMLFVFGVGAFLGNSLGRLLTERIGPTPSLVVAALAQLALMPVLTVVHLPLVATGALIGIWSVFGWSIHVPQQARLAALDLQKAPVLLALHGAAIYVGSSLGAALGGQALKRAGSVTLPSSWGSAFAPDAFSALGLVGSALALAALASIWLVARVRWKR</sequence>
<dbReference type="Gene3D" id="1.20.1250.20">
    <property type="entry name" value="MFS general substrate transporter like domains"/>
    <property type="match status" value="1"/>
</dbReference>
<evidence type="ECO:0000259" key="7">
    <source>
        <dbReference type="PROSITE" id="PS50850"/>
    </source>
</evidence>
<name>A0A017T801_9BACT</name>
<feature type="domain" description="Major facilitator superfamily (MFS) profile" evidence="7">
    <location>
        <begin position="25"/>
        <end position="415"/>
    </location>
</feature>
<feature type="transmembrane region" description="Helical" evidence="6">
    <location>
        <begin position="116"/>
        <end position="138"/>
    </location>
</feature>
<evidence type="ECO:0000256" key="2">
    <source>
        <dbReference type="ARBA" id="ARBA00022475"/>
    </source>
</evidence>
<feature type="transmembrane region" description="Helical" evidence="6">
    <location>
        <begin position="179"/>
        <end position="200"/>
    </location>
</feature>
<feature type="transmembrane region" description="Helical" evidence="6">
    <location>
        <begin position="306"/>
        <end position="325"/>
    </location>
</feature>
<evidence type="ECO:0000256" key="3">
    <source>
        <dbReference type="ARBA" id="ARBA00022692"/>
    </source>
</evidence>
<dbReference type="OrthoDB" id="9788453at2"/>
<feature type="transmembrane region" description="Helical" evidence="6">
    <location>
        <begin position="63"/>
        <end position="82"/>
    </location>
</feature>
<dbReference type="STRING" id="1192034.CAP_3657"/>
<keyword evidence="4 6" id="KW-1133">Transmembrane helix</keyword>
<dbReference type="CDD" id="cd17324">
    <property type="entry name" value="MFS_NepI_like"/>
    <property type="match status" value="1"/>
</dbReference>
<feature type="transmembrane region" description="Helical" evidence="6">
    <location>
        <begin position="89"/>
        <end position="110"/>
    </location>
</feature>
<feature type="transmembrane region" description="Helical" evidence="6">
    <location>
        <begin position="150"/>
        <end position="173"/>
    </location>
</feature>
<evidence type="ECO:0000256" key="1">
    <source>
        <dbReference type="ARBA" id="ARBA00004651"/>
    </source>
</evidence>
<dbReference type="PANTHER" id="PTHR43124">
    <property type="entry name" value="PURINE EFFLUX PUMP PBUE"/>
    <property type="match status" value="1"/>
</dbReference>
<comment type="subcellular location">
    <subcellularLocation>
        <location evidence="1">Cell membrane</location>
        <topology evidence="1">Multi-pass membrane protein</topology>
    </subcellularLocation>
</comment>
<dbReference type="EMBL" id="ASRX01000027">
    <property type="protein sequence ID" value="EYF05067.1"/>
    <property type="molecule type" value="Genomic_DNA"/>
</dbReference>
<keyword evidence="9" id="KW-1185">Reference proteome</keyword>
<dbReference type="InterPro" id="IPR011701">
    <property type="entry name" value="MFS"/>
</dbReference>
<feature type="transmembrane region" description="Helical" evidence="6">
    <location>
        <begin position="25"/>
        <end position="51"/>
    </location>
</feature>
<evidence type="ECO:0000256" key="5">
    <source>
        <dbReference type="ARBA" id="ARBA00023136"/>
    </source>
</evidence>
<proteinExistence type="predicted"/>
<evidence type="ECO:0000256" key="6">
    <source>
        <dbReference type="SAM" id="Phobius"/>
    </source>
</evidence>
<dbReference type="Pfam" id="PF07690">
    <property type="entry name" value="MFS_1"/>
    <property type="match status" value="1"/>
</dbReference>
<dbReference type="InterPro" id="IPR050189">
    <property type="entry name" value="MFS_Efflux_Transporters"/>
</dbReference>
<feature type="transmembrane region" description="Helical" evidence="6">
    <location>
        <begin position="253"/>
        <end position="271"/>
    </location>
</feature>
<accession>A0A017T801</accession>
<evidence type="ECO:0000313" key="8">
    <source>
        <dbReference type="EMBL" id="EYF05067.1"/>
    </source>
</evidence>
<evidence type="ECO:0000313" key="9">
    <source>
        <dbReference type="Proteomes" id="UP000019678"/>
    </source>
</evidence>
<feature type="transmembrane region" description="Helical" evidence="6">
    <location>
        <begin position="389"/>
        <end position="412"/>
    </location>
</feature>
<reference evidence="8 9" key="1">
    <citation type="submission" date="2013-05" db="EMBL/GenBank/DDBJ databases">
        <title>Genome assembly of Chondromyces apiculatus DSM 436.</title>
        <authorList>
            <person name="Sharma G."/>
            <person name="Khatri I."/>
            <person name="Kaur C."/>
            <person name="Mayilraj S."/>
            <person name="Subramanian S."/>
        </authorList>
    </citation>
    <scope>NUCLEOTIDE SEQUENCE [LARGE SCALE GENOMIC DNA]</scope>
    <source>
        <strain evidence="8 9">DSM 436</strain>
    </source>
</reference>
<dbReference type="GO" id="GO:0005886">
    <property type="term" value="C:plasma membrane"/>
    <property type="evidence" value="ECO:0007669"/>
    <property type="project" value="UniProtKB-SubCell"/>
</dbReference>
<gene>
    <name evidence="8" type="ORF">CAP_3657</name>
</gene>
<dbReference type="GO" id="GO:0022857">
    <property type="term" value="F:transmembrane transporter activity"/>
    <property type="evidence" value="ECO:0007669"/>
    <property type="project" value="InterPro"/>
</dbReference>
<organism evidence="8 9">
    <name type="scientific">Chondromyces apiculatus DSM 436</name>
    <dbReference type="NCBI Taxonomy" id="1192034"/>
    <lineage>
        <taxon>Bacteria</taxon>
        <taxon>Pseudomonadati</taxon>
        <taxon>Myxococcota</taxon>
        <taxon>Polyangia</taxon>
        <taxon>Polyangiales</taxon>
        <taxon>Polyangiaceae</taxon>
        <taxon>Chondromyces</taxon>
    </lineage>
</organism>
<feature type="transmembrane region" description="Helical" evidence="6">
    <location>
        <begin position="221"/>
        <end position="247"/>
    </location>
</feature>
<protein>
    <submittedName>
        <fullName evidence="8">Major facilitator superfamily MFS_1</fullName>
    </submittedName>
</protein>
<dbReference type="SUPFAM" id="SSF103473">
    <property type="entry name" value="MFS general substrate transporter"/>
    <property type="match status" value="1"/>
</dbReference>
<comment type="caution">
    <text evidence="8">The sequence shown here is derived from an EMBL/GenBank/DDBJ whole genome shotgun (WGS) entry which is preliminary data.</text>
</comment>
<keyword evidence="2" id="KW-1003">Cell membrane</keyword>
<feature type="transmembrane region" description="Helical" evidence="6">
    <location>
        <begin position="345"/>
        <end position="369"/>
    </location>
</feature>
<dbReference type="PROSITE" id="PS50850">
    <property type="entry name" value="MFS"/>
    <property type="match status" value="1"/>
</dbReference>
<evidence type="ECO:0000256" key="4">
    <source>
        <dbReference type="ARBA" id="ARBA00022989"/>
    </source>
</evidence>
<keyword evidence="5 6" id="KW-0472">Membrane</keyword>
<dbReference type="InterPro" id="IPR036259">
    <property type="entry name" value="MFS_trans_sf"/>
</dbReference>
<feature type="transmembrane region" description="Helical" evidence="6">
    <location>
        <begin position="283"/>
        <end position="300"/>
    </location>
</feature>
<dbReference type="AlphaFoldDB" id="A0A017T801"/>
<dbReference type="InterPro" id="IPR020846">
    <property type="entry name" value="MFS_dom"/>
</dbReference>
<dbReference type="eggNOG" id="COG2814">
    <property type="taxonomic scope" value="Bacteria"/>
</dbReference>
<dbReference type="PANTHER" id="PTHR43124:SF10">
    <property type="entry name" value="PURINE EFFLUX PUMP PBUE"/>
    <property type="match status" value="1"/>
</dbReference>
<dbReference type="RefSeq" id="WP_044242965.1">
    <property type="nucleotide sequence ID" value="NZ_ASRX01000027.1"/>
</dbReference>
<keyword evidence="3 6" id="KW-0812">Transmembrane</keyword>
<dbReference type="Proteomes" id="UP000019678">
    <property type="component" value="Unassembled WGS sequence"/>
</dbReference>